<dbReference type="InterPro" id="IPR030677">
    <property type="entry name" value="Nnr"/>
</dbReference>
<feature type="binding site" evidence="17">
    <location>
        <position position="264"/>
    </location>
    <ligand>
        <name>(6S)-NADPHX</name>
        <dbReference type="ChEBI" id="CHEBI:64076"/>
    </ligand>
</feature>
<protein>
    <recommendedName>
        <fullName evidence="19">Bifunctional NAD(P)H-hydrate repair enzyme</fullName>
    </recommendedName>
    <alternativeName>
        <fullName evidence="19">Nicotinamide nucleotide repair protein</fullName>
    </alternativeName>
    <domain>
        <recommendedName>
            <fullName evidence="19">ADP-dependent (S)-NAD(P)H-hydrate dehydratase</fullName>
            <ecNumber evidence="19">4.2.1.136</ecNumber>
        </recommendedName>
        <alternativeName>
            <fullName evidence="19">ADP-dependent NAD(P)HX dehydratase</fullName>
        </alternativeName>
    </domain>
    <domain>
        <recommendedName>
            <fullName evidence="19">NAD(P)H-hydrate epimerase</fullName>
            <ecNumber evidence="19">5.1.99.6</ecNumber>
        </recommendedName>
    </domain>
</protein>
<keyword evidence="11 18" id="KW-0413">Isomerase</keyword>
<dbReference type="SUPFAM" id="SSF53613">
    <property type="entry name" value="Ribokinase-like"/>
    <property type="match status" value="1"/>
</dbReference>
<comment type="function">
    <text evidence="17">Catalyzes the dehydration of the S-form of NAD(P)HX at the expense of ADP, which is converted to AMP. Together with NAD(P)HX epimerase, which catalyzes the epimerization of the S- and R-forms, the enzyme allows the repair of both epimers of NAD(P)HX, a damaged form of NAD(P)H that is a result of enzymatic or heat-dependent hydration.</text>
</comment>
<dbReference type="InterPro" id="IPR000631">
    <property type="entry name" value="CARKD"/>
</dbReference>
<keyword evidence="7 17" id="KW-0067">ATP-binding</keyword>
<comment type="catalytic activity">
    <reaction evidence="15 17 19">
        <text>(6S)-NADHX + ADP = AMP + phosphate + NADH + H(+)</text>
        <dbReference type="Rhea" id="RHEA:32223"/>
        <dbReference type="ChEBI" id="CHEBI:15378"/>
        <dbReference type="ChEBI" id="CHEBI:43474"/>
        <dbReference type="ChEBI" id="CHEBI:57945"/>
        <dbReference type="ChEBI" id="CHEBI:64074"/>
        <dbReference type="ChEBI" id="CHEBI:456215"/>
        <dbReference type="ChEBI" id="CHEBI:456216"/>
        <dbReference type="EC" id="4.2.1.136"/>
    </reaction>
</comment>
<comment type="function">
    <text evidence="18">Catalyzes the epimerization of the S- and R-forms of NAD(P)HX, a damaged form of NAD(P)H that is a result of enzymatic or heat-dependent hydration. This is a prerequisite for the S-specific NAD(P)H-hydrate dehydratase to allow the repair of both epimers of NAD(P)HX.</text>
</comment>
<dbReference type="RefSeq" id="WP_118942232.1">
    <property type="nucleotide sequence ID" value="NZ_CP032125.1"/>
</dbReference>
<evidence type="ECO:0000256" key="9">
    <source>
        <dbReference type="ARBA" id="ARBA00022958"/>
    </source>
</evidence>
<feature type="binding site" evidence="18">
    <location>
        <begin position="62"/>
        <end position="66"/>
    </location>
    <ligand>
        <name>(6S)-NADPHX</name>
        <dbReference type="ChEBI" id="CHEBI:64076"/>
    </ligand>
</feature>
<comment type="caution">
    <text evidence="17">Lacks conserved residue(s) required for the propagation of feature annotation.</text>
</comment>
<dbReference type="Gene3D" id="3.40.50.10260">
    <property type="entry name" value="YjeF N-terminal domain"/>
    <property type="match status" value="1"/>
</dbReference>
<evidence type="ECO:0000313" key="22">
    <source>
        <dbReference type="EMBL" id="AXX97575.1"/>
    </source>
</evidence>
<evidence type="ECO:0000256" key="5">
    <source>
        <dbReference type="ARBA" id="ARBA00022723"/>
    </source>
</evidence>
<feature type="binding site" evidence="17">
    <location>
        <begin position="424"/>
        <end position="428"/>
    </location>
    <ligand>
        <name>AMP</name>
        <dbReference type="ChEBI" id="CHEBI:456215"/>
    </ligand>
</feature>
<evidence type="ECO:0000256" key="12">
    <source>
        <dbReference type="ARBA" id="ARBA00023239"/>
    </source>
</evidence>
<dbReference type="InterPro" id="IPR029056">
    <property type="entry name" value="Ribokinase-like"/>
</dbReference>
<reference evidence="22 23" key="1">
    <citation type="submission" date="2018-09" db="EMBL/GenBank/DDBJ databases">
        <title>Profundibacter amoris BAR1 gen. nov., sp. nov., a new member of the Roseobacter clade isolated at Lokis Castle Vent Field on the Arctic Mid-Oceanic Ridge.</title>
        <authorList>
            <person name="Le Moine Bauer S."/>
            <person name="Sjoeberg A.G."/>
            <person name="L'Haridon S."/>
            <person name="Stokke R."/>
            <person name="Roalkvam I."/>
            <person name="Steen I.H."/>
            <person name="Dahle H."/>
        </authorList>
    </citation>
    <scope>NUCLEOTIDE SEQUENCE [LARGE SCALE GENOMIC DNA]</scope>
    <source>
        <strain evidence="22 23">BAR1</strain>
    </source>
</reference>
<evidence type="ECO:0000256" key="2">
    <source>
        <dbReference type="ARBA" id="ARBA00000909"/>
    </source>
</evidence>
<feature type="binding site" evidence="18">
    <location>
        <position position="127"/>
    </location>
    <ligand>
        <name>K(+)</name>
        <dbReference type="ChEBI" id="CHEBI:29103"/>
    </ligand>
</feature>
<keyword evidence="8 17" id="KW-0521">NADP</keyword>
<keyword evidence="9 18" id="KW-0630">Potassium</keyword>
<accession>A0A347UFE7</accession>
<comment type="similarity">
    <text evidence="3 19">In the N-terminal section; belongs to the NnrE/AIBP family.</text>
</comment>
<comment type="similarity">
    <text evidence="4 19">In the C-terminal section; belongs to the NnrD/CARKD family.</text>
</comment>
<gene>
    <name evidence="17" type="primary">nnrD</name>
    <name evidence="18" type="synonym">nnrE</name>
    <name evidence="22" type="ORF">BAR1_06275</name>
</gene>
<evidence type="ECO:0000256" key="13">
    <source>
        <dbReference type="ARBA" id="ARBA00023268"/>
    </source>
</evidence>
<dbReference type="OrthoDB" id="9806925at2"/>
<evidence type="ECO:0000256" key="15">
    <source>
        <dbReference type="ARBA" id="ARBA00048238"/>
    </source>
</evidence>
<name>A0A347UFE7_9RHOB</name>
<dbReference type="KEGG" id="pamo:BAR1_06275"/>
<evidence type="ECO:0000256" key="1">
    <source>
        <dbReference type="ARBA" id="ARBA00000013"/>
    </source>
</evidence>
<dbReference type="EC" id="4.2.1.136" evidence="19"/>
<evidence type="ECO:0000256" key="7">
    <source>
        <dbReference type="ARBA" id="ARBA00022840"/>
    </source>
</evidence>
<dbReference type="PROSITE" id="PS51385">
    <property type="entry name" value="YJEF_N"/>
    <property type="match status" value="1"/>
</dbReference>
<comment type="catalytic activity">
    <reaction evidence="1 18 19">
        <text>(6R)-NADHX = (6S)-NADHX</text>
        <dbReference type="Rhea" id="RHEA:32215"/>
        <dbReference type="ChEBI" id="CHEBI:64074"/>
        <dbReference type="ChEBI" id="CHEBI:64075"/>
        <dbReference type="EC" id="5.1.99.6"/>
    </reaction>
</comment>
<dbReference type="PROSITE" id="PS51383">
    <property type="entry name" value="YJEF_C_3"/>
    <property type="match status" value="1"/>
</dbReference>
<keyword evidence="6 17" id="KW-0547">Nucleotide-binding</keyword>
<dbReference type="Pfam" id="PF01256">
    <property type="entry name" value="Carb_kinase"/>
    <property type="match status" value="1"/>
</dbReference>
<sequence length="514" mass="55013">MTELLTAAQMRAIEQAAIESGQVTGLELMERAGRGVVEAVFEEWPELAATSHRAVVLCGPGNNGGDGFVVARLLKEWGWEVEVFLYGDADKLPPDAKVNYERWAEMGEVSALDQEAIYDCVGDLWVDAFFGTGLTRPIPNDVWYALFRVEANIAGSNAKSVAIDIPSFLCADSGKPIGSEVNDRNHLTVTFHCLKPGHLLDRSDEFCGKVNIKDIGLEESKITNDIEYVEIGSTYSGFLTKRDGHKYTHGHALILSGASGKGGAARLAARGALRIGAGVVTVGCPPNAVVENASQLNAIMLETVHDADALARVLKDERINALCLGPALGKGTRERELVRVALEAKRPTVLDADALSILFFDEADALFGKLHKNVVLTPHAGEFARLFPDIAEKLNAPATKGPAYSKVDATREAAKRAGCVVLFKGADTVIADPDGRASINSAHYERAAPWLATAGSGDVLAGFITGLLARGFHPMLAAEMAAWLHVECALHFGPGLIAEDLPEQLPEVFRSLGI</sequence>
<evidence type="ECO:0000259" key="21">
    <source>
        <dbReference type="PROSITE" id="PS51385"/>
    </source>
</evidence>
<evidence type="ECO:0000256" key="8">
    <source>
        <dbReference type="ARBA" id="ARBA00022857"/>
    </source>
</evidence>
<evidence type="ECO:0000256" key="4">
    <source>
        <dbReference type="ARBA" id="ARBA00009524"/>
    </source>
</evidence>
<comment type="cofactor">
    <cofactor evidence="18 19">
        <name>K(+)</name>
        <dbReference type="ChEBI" id="CHEBI:29103"/>
    </cofactor>
    <text evidence="18 19">Binds 1 potassium ion per subunit.</text>
</comment>
<keyword evidence="10 17" id="KW-0520">NAD</keyword>
<dbReference type="NCBIfam" id="TIGR00196">
    <property type="entry name" value="yjeF_cterm"/>
    <property type="match status" value="1"/>
</dbReference>
<dbReference type="HAMAP" id="MF_01966">
    <property type="entry name" value="NADHX_epimerase"/>
    <property type="match status" value="1"/>
</dbReference>
<evidence type="ECO:0000256" key="14">
    <source>
        <dbReference type="ARBA" id="ARBA00025153"/>
    </source>
</evidence>
<dbReference type="GO" id="GO:0052855">
    <property type="term" value="F:ADP-dependent NAD(P)H-hydrate dehydratase activity"/>
    <property type="evidence" value="ECO:0007669"/>
    <property type="project" value="UniProtKB-UniRule"/>
</dbReference>
<dbReference type="Gene3D" id="3.40.1190.20">
    <property type="match status" value="1"/>
</dbReference>
<keyword evidence="23" id="KW-1185">Reference proteome</keyword>
<comment type="similarity">
    <text evidence="17">Belongs to the NnrD/CARKD family.</text>
</comment>
<evidence type="ECO:0000256" key="10">
    <source>
        <dbReference type="ARBA" id="ARBA00023027"/>
    </source>
</evidence>
<dbReference type="GO" id="GO:0046872">
    <property type="term" value="F:metal ion binding"/>
    <property type="evidence" value="ECO:0007669"/>
    <property type="project" value="UniProtKB-UniRule"/>
</dbReference>
<evidence type="ECO:0000256" key="11">
    <source>
        <dbReference type="ARBA" id="ARBA00023235"/>
    </source>
</evidence>
<organism evidence="22 23">
    <name type="scientific">Profundibacter amoris</name>
    <dbReference type="NCBI Taxonomy" id="2171755"/>
    <lineage>
        <taxon>Bacteria</taxon>
        <taxon>Pseudomonadati</taxon>
        <taxon>Pseudomonadota</taxon>
        <taxon>Alphaproteobacteria</taxon>
        <taxon>Rhodobacterales</taxon>
        <taxon>Paracoccaceae</taxon>
        <taxon>Profundibacter</taxon>
    </lineage>
</organism>
<dbReference type="NCBIfam" id="TIGR00197">
    <property type="entry name" value="yjeF_nterm"/>
    <property type="match status" value="1"/>
</dbReference>
<keyword evidence="5 18" id="KW-0479">Metal-binding</keyword>
<dbReference type="InterPro" id="IPR017953">
    <property type="entry name" value="Carbohydrate_kinase_pred_CS"/>
</dbReference>
<evidence type="ECO:0000259" key="20">
    <source>
        <dbReference type="PROSITE" id="PS51383"/>
    </source>
</evidence>
<feature type="binding site" evidence="17">
    <location>
        <position position="379"/>
    </location>
    <ligand>
        <name>(6S)-NADPHX</name>
        <dbReference type="ChEBI" id="CHEBI:64076"/>
    </ligand>
</feature>
<evidence type="ECO:0000256" key="6">
    <source>
        <dbReference type="ARBA" id="ARBA00022741"/>
    </source>
</evidence>
<proteinExistence type="inferred from homology"/>
<dbReference type="PANTHER" id="PTHR12592:SF0">
    <property type="entry name" value="ATP-DEPENDENT (S)-NAD(P)H-HYDRATE DEHYDRATASE"/>
    <property type="match status" value="1"/>
</dbReference>
<evidence type="ECO:0000256" key="19">
    <source>
        <dbReference type="PIRNR" id="PIRNR017184"/>
    </source>
</evidence>
<comment type="catalytic activity">
    <reaction evidence="16 17 19">
        <text>(6S)-NADPHX + ADP = AMP + phosphate + NADPH + H(+)</text>
        <dbReference type="Rhea" id="RHEA:32235"/>
        <dbReference type="ChEBI" id="CHEBI:15378"/>
        <dbReference type="ChEBI" id="CHEBI:43474"/>
        <dbReference type="ChEBI" id="CHEBI:57783"/>
        <dbReference type="ChEBI" id="CHEBI:64076"/>
        <dbReference type="ChEBI" id="CHEBI:456215"/>
        <dbReference type="ChEBI" id="CHEBI:456216"/>
        <dbReference type="EC" id="4.2.1.136"/>
    </reaction>
</comment>
<dbReference type="PANTHER" id="PTHR12592">
    <property type="entry name" value="ATP-DEPENDENT (S)-NAD(P)H-HYDRATE DEHYDRATASE FAMILY MEMBER"/>
    <property type="match status" value="1"/>
</dbReference>
<dbReference type="EMBL" id="CP032125">
    <property type="protein sequence ID" value="AXX97575.1"/>
    <property type="molecule type" value="Genomic_DNA"/>
</dbReference>
<dbReference type="Pfam" id="PF03853">
    <property type="entry name" value="YjeF_N"/>
    <property type="match status" value="1"/>
</dbReference>
<comment type="function">
    <text evidence="14 19">Bifunctional enzyme that catalyzes the epimerization of the S- and R-forms of NAD(P)HX and the dehydration of the S-form of NAD(P)HX at the expense of ADP, which is converted to AMP. This allows the repair of both epimers of NAD(P)HX, a damaged form of NAD(P)H that is a result of enzymatic or heat-dependent hydration.</text>
</comment>
<dbReference type="PROSITE" id="PS01050">
    <property type="entry name" value="YJEF_C_2"/>
    <property type="match status" value="1"/>
</dbReference>
<dbReference type="InterPro" id="IPR004443">
    <property type="entry name" value="YjeF_N_dom"/>
</dbReference>
<feature type="binding site" evidence="17">
    <location>
        <position position="458"/>
    </location>
    <ligand>
        <name>(6S)-NADPHX</name>
        <dbReference type="ChEBI" id="CHEBI:64076"/>
    </ligand>
</feature>
<dbReference type="PIRSF" id="PIRSF017184">
    <property type="entry name" value="Nnr"/>
    <property type="match status" value="1"/>
</dbReference>
<evidence type="ECO:0000256" key="17">
    <source>
        <dbReference type="HAMAP-Rule" id="MF_01965"/>
    </source>
</evidence>
<evidence type="ECO:0000256" key="18">
    <source>
        <dbReference type="HAMAP-Rule" id="MF_01966"/>
    </source>
</evidence>
<dbReference type="GO" id="GO:0052856">
    <property type="term" value="F:NAD(P)HX epimerase activity"/>
    <property type="evidence" value="ECO:0007669"/>
    <property type="project" value="UniProtKB-UniRule"/>
</dbReference>
<dbReference type="GO" id="GO:0110051">
    <property type="term" value="P:metabolite repair"/>
    <property type="evidence" value="ECO:0007669"/>
    <property type="project" value="TreeGrafter"/>
</dbReference>
<dbReference type="EC" id="5.1.99.6" evidence="19"/>
<feature type="binding site" evidence="18">
    <location>
        <position position="164"/>
    </location>
    <ligand>
        <name>(6S)-NADPHX</name>
        <dbReference type="ChEBI" id="CHEBI:64076"/>
    </ligand>
</feature>
<dbReference type="Proteomes" id="UP000261704">
    <property type="component" value="Chromosome"/>
</dbReference>
<comment type="similarity">
    <text evidence="18">Belongs to the NnrE/AIBP family.</text>
</comment>
<comment type="subunit">
    <text evidence="17">Homotetramer.</text>
</comment>
<dbReference type="CDD" id="cd01171">
    <property type="entry name" value="YXKO-related"/>
    <property type="match status" value="1"/>
</dbReference>
<evidence type="ECO:0000313" key="23">
    <source>
        <dbReference type="Proteomes" id="UP000261704"/>
    </source>
</evidence>
<dbReference type="HAMAP" id="MF_01965">
    <property type="entry name" value="NADHX_dehydratase"/>
    <property type="match status" value="1"/>
</dbReference>
<keyword evidence="12 17" id="KW-0456">Lyase</keyword>
<feature type="binding site" evidence="18">
    <location>
        <position position="167"/>
    </location>
    <ligand>
        <name>K(+)</name>
        <dbReference type="ChEBI" id="CHEBI:29103"/>
    </ligand>
</feature>
<feature type="binding site" evidence="18">
    <location>
        <position position="63"/>
    </location>
    <ligand>
        <name>K(+)</name>
        <dbReference type="ChEBI" id="CHEBI:29103"/>
    </ligand>
</feature>
<dbReference type="SUPFAM" id="SSF64153">
    <property type="entry name" value="YjeF N-terminal domain-like"/>
    <property type="match status" value="1"/>
</dbReference>
<keyword evidence="13" id="KW-0511">Multifunctional enzyme</keyword>
<feature type="binding site" evidence="18">
    <location>
        <begin position="131"/>
        <end position="137"/>
    </location>
    <ligand>
        <name>(6S)-NADPHX</name>
        <dbReference type="ChEBI" id="CHEBI:64076"/>
    </ligand>
</feature>
<dbReference type="GO" id="GO:0046496">
    <property type="term" value="P:nicotinamide nucleotide metabolic process"/>
    <property type="evidence" value="ECO:0007669"/>
    <property type="project" value="UniProtKB-UniRule"/>
</dbReference>
<feature type="domain" description="YjeF N-terminal" evidence="21">
    <location>
        <begin position="10"/>
        <end position="223"/>
    </location>
</feature>
<evidence type="ECO:0000256" key="16">
    <source>
        <dbReference type="ARBA" id="ARBA00049209"/>
    </source>
</evidence>
<feature type="binding site" evidence="17">
    <location>
        <position position="457"/>
    </location>
    <ligand>
        <name>AMP</name>
        <dbReference type="ChEBI" id="CHEBI:456215"/>
    </ligand>
</feature>
<dbReference type="InterPro" id="IPR036652">
    <property type="entry name" value="YjeF_N_dom_sf"/>
</dbReference>
<dbReference type="GO" id="GO:0005524">
    <property type="term" value="F:ATP binding"/>
    <property type="evidence" value="ECO:0007669"/>
    <property type="project" value="UniProtKB-UniRule"/>
</dbReference>
<comment type="cofactor">
    <cofactor evidence="17">
        <name>Mg(2+)</name>
        <dbReference type="ChEBI" id="CHEBI:18420"/>
    </cofactor>
</comment>
<comment type="catalytic activity">
    <reaction evidence="2 18 19">
        <text>(6R)-NADPHX = (6S)-NADPHX</text>
        <dbReference type="Rhea" id="RHEA:32227"/>
        <dbReference type="ChEBI" id="CHEBI:64076"/>
        <dbReference type="ChEBI" id="CHEBI:64077"/>
        <dbReference type="EC" id="5.1.99.6"/>
    </reaction>
</comment>
<evidence type="ECO:0000256" key="3">
    <source>
        <dbReference type="ARBA" id="ARBA00006001"/>
    </source>
</evidence>
<dbReference type="AlphaFoldDB" id="A0A347UFE7"/>
<feature type="domain" description="YjeF C-terminal" evidence="20">
    <location>
        <begin position="229"/>
        <end position="512"/>
    </location>
</feature>